<dbReference type="EMBL" id="LQZQ01000009">
    <property type="protein sequence ID" value="KYG78655.1"/>
    <property type="molecule type" value="Genomic_DNA"/>
</dbReference>
<evidence type="ECO:0000313" key="1">
    <source>
        <dbReference type="EMBL" id="KYG78655.1"/>
    </source>
</evidence>
<dbReference type="OrthoDB" id="1132102at2"/>
<comment type="caution">
    <text evidence="1">The sequence shown here is derived from an EMBL/GenBank/DDBJ whole genome shotgun (WGS) entry which is preliminary data.</text>
</comment>
<dbReference type="STRING" id="279360.MB14_18170"/>
<organism evidence="1 2">
    <name type="scientific">Roseivirga ehrenbergii (strain DSM 102268 / JCM 13514 / KCTC 12282 / NCIMB 14502 / KMM 6017)</name>
    <dbReference type="NCBI Taxonomy" id="279360"/>
    <lineage>
        <taxon>Bacteria</taxon>
        <taxon>Pseudomonadati</taxon>
        <taxon>Bacteroidota</taxon>
        <taxon>Cytophagia</taxon>
        <taxon>Cytophagales</taxon>
        <taxon>Roseivirgaceae</taxon>
        <taxon>Roseivirga</taxon>
    </lineage>
</organism>
<dbReference type="Proteomes" id="UP000075583">
    <property type="component" value="Unassembled WGS sequence"/>
</dbReference>
<sequence>MSSHHIVRDEQEPALLIDDPKALTIEDVDQLLEWSPTVIVTEKALSEVLKWGIKIDVVVANIANLQTLKPRLAEQSPVQLLGFEDDDLLACAYIFLLDHKYPAVNVMADIYQSTVLDTVKEFSKQIDSIVFAIHQKWTYVSSGHFEKWVMVSHHFGIHPVAQNTFFTSEGFYNDYENEMLLEPIELTAEITGKIKLKTNEKPLWIVEAVTTDSYK</sequence>
<evidence type="ECO:0008006" key="3">
    <source>
        <dbReference type="Google" id="ProtNLM"/>
    </source>
</evidence>
<gene>
    <name evidence="1" type="ORF">MB14_18170</name>
</gene>
<dbReference type="RefSeq" id="WP_062591057.1">
    <property type="nucleotide sequence ID" value="NZ_LQZQ01000009.1"/>
</dbReference>
<evidence type="ECO:0000313" key="2">
    <source>
        <dbReference type="Proteomes" id="UP000075583"/>
    </source>
</evidence>
<reference evidence="1" key="1">
    <citation type="submission" date="2016-01" db="EMBL/GenBank/DDBJ databases">
        <title>Genome sequencing of Roseivirga ehrenbergii KMM 6017.</title>
        <authorList>
            <person name="Selvaratnam C."/>
            <person name="Thevarajoo S."/>
            <person name="Goh K.M."/>
            <person name="Ee R."/>
            <person name="Chan K.-G."/>
            <person name="Chong C.S."/>
        </authorList>
    </citation>
    <scope>NUCLEOTIDE SEQUENCE [LARGE SCALE GENOMIC DNA]</scope>
    <source>
        <strain evidence="1">KMM 6017</strain>
    </source>
</reference>
<protein>
    <recommendedName>
        <fullName evidence="3">Thiamine pyrophosphokinase</fullName>
    </recommendedName>
</protein>
<accession>A0A150XJ08</accession>
<name>A0A150XJ08_ROSEK</name>
<keyword evidence="2" id="KW-1185">Reference proteome</keyword>
<dbReference type="AlphaFoldDB" id="A0A150XJ08"/>
<proteinExistence type="predicted"/>